<evidence type="ECO:0000256" key="1">
    <source>
        <dbReference type="SAM" id="SignalP"/>
    </source>
</evidence>
<gene>
    <name evidence="2" type="ORF">LOAG_06400</name>
</gene>
<dbReference type="GO" id="GO:0007218">
    <property type="term" value="P:neuropeptide signaling pathway"/>
    <property type="evidence" value="ECO:0007669"/>
    <property type="project" value="EnsemblMetazoa"/>
</dbReference>
<organism evidence="2">
    <name type="scientific">Loa loa</name>
    <name type="common">Eye worm</name>
    <name type="synonym">Filaria loa</name>
    <dbReference type="NCBI Taxonomy" id="7209"/>
    <lineage>
        <taxon>Eukaryota</taxon>
        <taxon>Metazoa</taxon>
        <taxon>Ecdysozoa</taxon>
        <taxon>Nematoda</taxon>
        <taxon>Chromadorea</taxon>
        <taxon>Rhabditida</taxon>
        <taxon>Spirurina</taxon>
        <taxon>Spiruromorpha</taxon>
        <taxon>Filarioidea</taxon>
        <taxon>Onchocercidae</taxon>
        <taxon>Loa</taxon>
    </lineage>
</organism>
<protein>
    <submittedName>
        <fullName evidence="2">Uncharacterized protein</fullName>
    </submittedName>
</protein>
<name>A0A1S0TXW9_LOALO</name>
<keyword evidence="1" id="KW-0732">Signal</keyword>
<feature type="chain" id="PRO_5010225535" evidence="1">
    <location>
        <begin position="23"/>
        <end position="90"/>
    </location>
</feature>
<dbReference type="InParanoid" id="A0A1S0TXW9"/>
<dbReference type="OMA" id="TKWMRFG"/>
<proteinExistence type="predicted"/>
<dbReference type="EMBL" id="JH712137">
    <property type="protein sequence ID" value="EFO22085.1"/>
    <property type="molecule type" value="Genomic_DNA"/>
</dbReference>
<dbReference type="AlphaFoldDB" id="A0A1S0TXW9"/>
<accession>A0A1S0TXW9</accession>
<dbReference type="OrthoDB" id="5850318at2759"/>
<dbReference type="GO" id="GO:0071855">
    <property type="term" value="F:neuropeptide receptor binding"/>
    <property type="evidence" value="ECO:0007669"/>
    <property type="project" value="EnsemblMetazoa"/>
</dbReference>
<reference evidence="2" key="1">
    <citation type="submission" date="2012-04" db="EMBL/GenBank/DDBJ databases">
        <title>The Genome Sequence of Loa loa.</title>
        <authorList>
            <consortium name="The Broad Institute Genome Sequencing Platform"/>
            <consortium name="Broad Institute Genome Sequencing Center for Infectious Disease"/>
            <person name="Nutman T.B."/>
            <person name="Fink D.L."/>
            <person name="Russ C."/>
            <person name="Young S."/>
            <person name="Zeng Q."/>
            <person name="Gargeya S."/>
            <person name="Alvarado L."/>
            <person name="Berlin A."/>
            <person name="Chapman S.B."/>
            <person name="Chen Z."/>
            <person name="Freedman E."/>
            <person name="Gellesch M."/>
            <person name="Goldberg J."/>
            <person name="Griggs A."/>
            <person name="Gujja S."/>
            <person name="Heilman E.R."/>
            <person name="Heiman D."/>
            <person name="Howarth C."/>
            <person name="Mehta T."/>
            <person name="Neiman D."/>
            <person name="Pearson M."/>
            <person name="Roberts A."/>
            <person name="Saif S."/>
            <person name="Shea T."/>
            <person name="Shenoy N."/>
            <person name="Sisk P."/>
            <person name="Stolte C."/>
            <person name="Sykes S."/>
            <person name="White J."/>
            <person name="Yandava C."/>
            <person name="Haas B."/>
            <person name="Henn M.R."/>
            <person name="Nusbaum C."/>
            <person name="Birren B."/>
        </authorList>
    </citation>
    <scope>NUCLEOTIDE SEQUENCE [LARGE SCALE GENOMIC DNA]</scope>
</reference>
<dbReference type="RefSeq" id="XP_003141984.1">
    <property type="nucleotide sequence ID" value="XM_003141936.2"/>
</dbReference>
<dbReference type="CTD" id="9943814"/>
<dbReference type="KEGG" id="loa:LOAG_06400"/>
<evidence type="ECO:0000313" key="2">
    <source>
        <dbReference type="EMBL" id="EFO22085.1"/>
    </source>
</evidence>
<dbReference type="GeneID" id="9943814"/>
<feature type="signal peptide" evidence="1">
    <location>
        <begin position="1"/>
        <end position="22"/>
    </location>
</feature>
<sequence length="90" mass="10575">MKFSRLEIIIALLITSATSVLTTSVGANPLLDVLDYDDDFIRNVRTGNVKWMRLGKRLPDHKWMHSGRKRAQNVKWMKFGKQNDNFYDYQ</sequence>